<proteinExistence type="predicted"/>
<dbReference type="InterPro" id="IPR011017">
    <property type="entry name" value="TRASH_dom"/>
</dbReference>
<dbReference type="SMART" id="SM00746">
    <property type="entry name" value="TRASH"/>
    <property type="match status" value="1"/>
</dbReference>
<comment type="caution">
    <text evidence="2">The sequence shown here is derived from an EMBL/GenBank/DDBJ whole genome shotgun (WGS) entry which is preliminary data.</text>
</comment>
<protein>
    <submittedName>
        <fullName evidence="2">Permease protein</fullName>
    </submittedName>
</protein>
<accession>A0A081RMM0</accession>
<dbReference type="Pfam" id="PF04945">
    <property type="entry name" value="YHS"/>
    <property type="match status" value="1"/>
</dbReference>
<evidence type="ECO:0000313" key="2">
    <source>
        <dbReference type="EMBL" id="KEQ56443.1"/>
    </source>
</evidence>
<keyword evidence="3" id="KW-1185">Reference proteome</keyword>
<evidence type="ECO:0000259" key="1">
    <source>
        <dbReference type="SMART" id="SM00746"/>
    </source>
</evidence>
<reference evidence="2 3" key="1">
    <citation type="submission" date="2014-06" db="EMBL/GenBank/DDBJ databases">
        <authorList>
            <person name="Ngugi D.K."/>
            <person name="Blom J."/>
            <person name="Alam I."/>
            <person name="Rashid M."/>
            <person name="Ba Alawi W."/>
            <person name="Zhang G."/>
            <person name="Hikmawan T."/>
            <person name="Guan Y."/>
            <person name="Antunes A."/>
            <person name="Siam R."/>
            <person name="ElDorry H."/>
            <person name="Bajic V."/>
            <person name="Stingl U."/>
        </authorList>
    </citation>
    <scope>NUCLEOTIDE SEQUENCE [LARGE SCALE GENOMIC DNA]</scope>
    <source>
        <strain evidence="2">SCGC AAA799-N04</strain>
    </source>
</reference>
<feature type="domain" description="TRASH" evidence="1">
    <location>
        <begin position="3"/>
        <end position="39"/>
    </location>
</feature>
<dbReference type="InterPro" id="IPR012348">
    <property type="entry name" value="RNR-like"/>
</dbReference>
<dbReference type="GO" id="GO:0016491">
    <property type="term" value="F:oxidoreductase activity"/>
    <property type="evidence" value="ECO:0007669"/>
    <property type="project" value="InterPro"/>
</dbReference>
<gene>
    <name evidence="2" type="ORF">AAA799N04_01082</name>
</gene>
<sequence>MKDPVCGIEIGDKGEITTYNGKLYRVCSAGCRRAFEKNPEQFLEKDIK</sequence>
<dbReference type="Gene3D" id="1.10.620.20">
    <property type="entry name" value="Ribonucleotide Reductase, subunit A"/>
    <property type="match status" value="1"/>
</dbReference>
<dbReference type="EMBL" id="JOKN01000018">
    <property type="protein sequence ID" value="KEQ56443.1"/>
    <property type="molecule type" value="Genomic_DNA"/>
</dbReference>
<evidence type="ECO:0000313" key="3">
    <source>
        <dbReference type="Proteomes" id="UP000028059"/>
    </source>
</evidence>
<dbReference type="SUPFAM" id="SSF47240">
    <property type="entry name" value="Ferritin-like"/>
    <property type="match status" value="1"/>
</dbReference>
<dbReference type="InterPro" id="IPR009078">
    <property type="entry name" value="Ferritin-like_SF"/>
</dbReference>
<dbReference type="Proteomes" id="UP000028059">
    <property type="component" value="Unassembled WGS sequence"/>
</dbReference>
<dbReference type="InterPro" id="IPR007029">
    <property type="entry name" value="YHS_dom"/>
</dbReference>
<name>A0A081RMM0_9ARCH</name>
<dbReference type="AlphaFoldDB" id="A0A081RMM0"/>
<organism evidence="2 3">
    <name type="scientific">Marine Group I thaumarchaeote SCGC AAA799-N04</name>
    <dbReference type="NCBI Taxonomy" id="1502293"/>
    <lineage>
        <taxon>Archaea</taxon>
        <taxon>Nitrososphaerota</taxon>
        <taxon>Marine Group I</taxon>
    </lineage>
</organism>